<reference evidence="3" key="1">
    <citation type="submission" date="2022-07" db="EMBL/GenBank/DDBJ databases">
        <authorList>
            <person name="Macas J."/>
            <person name="Novak P."/>
            <person name="Neumann P."/>
        </authorList>
    </citation>
    <scope>NUCLEOTIDE SEQUENCE</scope>
</reference>
<dbReference type="SMART" id="SM00233">
    <property type="entry name" value="PH"/>
    <property type="match status" value="1"/>
</dbReference>
<keyword evidence="4" id="KW-1185">Reference proteome</keyword>
<gene>
    <name evidence="3" type="ORF">CEURO_LOCUS2982</name>
</gene>
<evidence type="ECO:0000256" key="1">
    <source>
        <dbReference type="SAM" id="Coils"/>
    </source>
</evidence>
<dbReference type="CDD" id="cd00821">
    <property type="entry name" value="PH"/>
    <property type="match status" value="1"/>
</dbReference>
<dbReference type="EMBL" id="CAMAPE010000005">
    <property type="protein sequence ID" value="CAH9068862.1"/>
    <property type="molecule type" value="Genomic_DNA"/>
</dbReference>
<keyword evidence="1" id="KW-0175">Coiled coil</keyword>
<protein>
    <recommendedName>
        <fullName evidence="2">PH domain-containing protein</fullName>
    </recommendedName>
</protein>
<dbReference type="PANTHER" id="PTHR34837:SF2">
    <property type="entry name" value="OS05G0595500 PROTEIN"/>
    <property type="match status" value="1"/>
</dbReference>
<dbReference type="Gene3D" id="2.30.29.30">
    <property type="entry name" value="Pleckstrin-homology domain (PH domain)/Phosphotyrosine-binding domain (PTB)"/>
    <property type="match status" value="1"/>
</dbReference>
<dbReference type="Proteomes" id="UP001152484">
    <property type="component" value="Unassembled WGS sequence"/>
</dbReference>
<sequence length="278" mass="31172">MSEGPRYQRISRMGDGPTGIKVFQEHFQASTSGVDCPESPTLFTPSRNSYNKSFRSCSGSWTQSKLKSTLSMLKLLSLRRLPWVADTDGQEKVVLSAVEVASLRSEINDLEERESHLKAQLEHVDEILRSARLCGYLYIRMRWAALPGELPPIDDAEVDDWVPRFIVLHGSCFYLYMCSTDMSPQDSTLLSDVVEVAPLACLVRESEEARHGFYILTRQGLRYECSSASRVLVDTWLESLQADCKMGSNSTPLKAEMDSSETLNFKPLNVSPQGNECA</sequence>
<proteinExistence type="predicted"/>
<dbReference type="InterPro" id="IPR011993">
    <property type="entry name" value="PH-like_dom_sf"/>
</dbReference>
<dbReference type="AlphaFoldDB" id="A0A9P0YMZ2"/>
<evidence type="ECO:0000313" key="3">
    <source>
        <dbReference type="EMBL" id="CAH9068862.1"/>
    </source>
</evidence>
<evidence type="ECO:0000313" key="4">
    <source>
        <dbReference type="Proteomes" id="UP001152484"/>
    </source>
</evidence>
<feature type="coiled-coil region" evidence="1">
    <location>
        <begin position="100"/>
        <end position="127"/>
    </location>
</feature>
<feature type="domain" description="PH" evidence="2">
    <location>
        <begin position="131"/>
        <end position="247"/>
    </location>
</feature>
<dbReference type="SUPFAM" id="SSF50729">
    <property type="entry name" value="PH domain-like"/>
    <property type="match status" value="1"/>
</dbReference>
<dbReference type="PANTHER" id="PTHR34837">
    <property type="entry name" value="OS05G0595500 PROTEIN"/>
    <property type="match status" value="1"/>
</dbReference>
<organism evidence="3 4">
    <name type="scientific">Cuscuta europaea</name>
    <name type="common">European dodder</name>
    <dbReference type="NCBI Taxonomy" id="41803"/>
    <lineage>
        <taxon>Eukaryota</taxon>
        <taxon>Viridiplantae</taxon>
        <taxon>Streptophyta</taxon>
        <taxon>Embryophyta</taxon>
        <taxon>Tracheophyta</taxon>
        <taxon>Spermatophyta</taxon>
        <taxon>Magnoliopsida</taxon>
        <taxon>eudicotyledons</taxon>
        <taxon>Gunneridae</taxon>
        <taxon>Pentapetalae</taxon>
        <taxon>asterids</taxon>
        <taxon>lamiids</taxon>
        <taxon>Solanales</taxon>
        <taxon>Convolvulaceae</taxon>
        <taxon>Cuscuteae</taxon>
        <taxon>Cuscuta</taxon>
        <taxon>Cuscuta subgen. Cuscuta</taxon>
    </lineage>
</organism>
<name>A0A9P0YMZ2_CUSEU</name>
<dbReference type="OrthoDB" id="1676529at2759"/>
<dbReference type="InterPro" id="IPR001849">
    <property type="entry name" value="PH_domain"/>
</dbReference>
<accession>A0A9P0YMZ2</accession>
<evidence type="ECO:0000259" key="2">
    <source>
        <dbReference type="SMART" id="SM00233"/>
    </source>
</evidence>
<comment type="caution">
    <text evidence="3">The sequence shown here is derived from an EMBL/GenBank/DDBJ whole genome shotgun (WGS) entry which is preliminary data.</text>
</comment>